<dbReference type="InterPro" id="IPR032675">
    <property type="entry name" value="LRR_dom_sf"/>
</dbReference>
<evidence type="ECO:0000259" key="3">
    <source>
        <dbReference type="Pfam" id="PF23598"/>
    </source>
</evidence>
<evidence type="ECO:0000313" key="6">
    <source>
        <dbReference type="Proteomes" id="UP000663887"/>
    </source>
</evidence>
<proteinExistence type="predicted"/>
<evidence type="ECO:0000313" key="5">
    <source>
        <dbReference type="EMBL" id="CAF3927060.1"/>
    </source>
</evidence>
<dbReference type="InterPro" id="IPR055414">
    <property type="entry name" value="LRR_R13L4/SHOC2-like"/>
</dbReference>
<dbReference type="AlphaFoldDB" id="A0A816V8S7"/>
<dbReference type="Gene3D" id="3.80.10.10">
    <property type="entry name" value="Ribonuclease Inhibitor"/>
    <property type="match status" value="1"/>
</dbReference>
<dbReference type="InterPro" id="IPR001611">
    <property type="entry name" value="Leu-rich_rpt"/>
</dbReference>
<dbReference type="PANTHER" id="PTHR48051">
    <property type="match status" value="1"/>
</dbReference>
<name>A0A816V8S7_9BILA</name>
<evidence type="ECO:0000313" key="4">
    <source>
        <dbReference type="EMBL" id="CAF2118113.1"/>
    </source>
</evidence>
<keyword evidence="2" id="KW-0677">Repeat</keyword>
<feature type="domain" description="Disease resistance R13L4/SHOC-2-like LRR" evidence="3">
    <location>
        <begin position="84"/>
        <end position="150"/>
    </location>
</feature>
<dbReference type="InterPro" id="IPR050216">
    <property type="entry name" value="LRR_domain-containing"/>
</dbReference>
<keyword evidence="1" id="KW-0433">Leucine-rich repeat</keyword>
<dbReference type="PANTHER" id="PTHR48051:SF1">
    <property type="entry name" value="RAS SUPPRESSOR PROTEIN 1"/>
    <property type="match status" value="1"/>
</dbReference>
<dbReference type="EMBL" id="CAJNRG010010011">
    <property type="protein sequence ID" value="CAF2118113.1"/>
    <property type="molecule type" value="Genomic_DNA"/>
</dbReference>
<dbReference type="Proteomes" id="UP000663842">
    <property type="component" value="Unassembled WGS sequence"/>
</dbReference>
<dbReference type="EMBL" id="CAJOBF010001220">
    <property type="protein sequence ID" value="CAF3927060.1"/>
    <property type="molecule type" value="Genomic_DNA"/>
</dbReference>
<comment type="caution">
    <text evidence="4">The sequence shown here is derived from an EMBL/GenBank/DDBJ whole genome shotgun (WGS) entry which is preliminary data.</text>
</comment>
<dbReference type="Proteomes" id="UP000663887">
    <property type="component" value="Unassembled WGS sequence"/>
</dbReference>
<dbReference type="SUPFAM" id="SSF52058">
    <property type="entry name" value="L domain-like"/>
    <property type="match status" value="1"/>
</dbReference>
<gene>
    <name evidence="5" type="ORF">UXM345_LOCUS11969</name>
    <name evidence="4" type="ORF">XDN619_LOCUS22086</name>
</gene>
<dbReference type="SMART" id="SM00369">
    <property type="entry name" value="LRR_TYP"/>
    <property type="match status" value="2"/>
</dbReference>
<dbReference type="InterPro" id="IPR003591">
    <property type="entry name" value="Leu-rich_rpt_typical-subtyp"/>
</dbReference>
<evidence type="ECO:0000256" key="2">
    <source>
        <dbReference type="ARBA" id="ARBA00022737"/>
    </source>
</evidence>
<reference evidence="4" key="1">
    <citation type="submission" date="2021-02" db="EMBL/GenBank/DDBJ databases">
        <authorList>
            <person name="Nowell W R."/>
        </authorList>
    </citation>
    <scope>NUCLEOTIDE SEQUENCE</scope>
</reference>
<accession>A0A816V8S7</accession>
<sequence length="220" mass="25462">MQSSTYNQYLPDEFNDNFFYNDDNDNKKLFLQSQSMTNDQTEEEKVEYDSRGPINGIKTGLAGLEIKGKVRTLSPVLFHQTNTQYLIMSNNELKYLPAEIGNLINLVYLDLSHNRLKTLPSQIGDLIHLKRLYLESNFLKNLPYELGKLNIEDLGLNNNPLGDHMLSLFARPNGTREVMNYLREKWNFLCSFSKMSSYNKMPLSWDSNTETDPNKNNSNT</sequence>
<dbReference type="PROSITE" id="PS51450">
    <property type="entry name" value="LRR"/>
    <property type="match status" value="1"/>
</dbReference>
<organism evidence="4 6">
    <name type="scientific">Rotaria magnacalcarata</name>
    <dbReference type="NCBI Taxonomy" id="392030"/>
    <lineage>
        <taxon>Eukaryota</taxon>
        <taxon>Metazoa</taxon>
        <taxon>Spiralia</taxon>
        <taxon>Gnathifera</taxon>
        <taxon>Rotifera</taxon>
        <taxon>Eurotatoria</taxon>
        <taxon>Bdelloidea</taxon>
        <taxon>Philodinida</taxon>
        <taxon>Philodinidae</taxon>
        <taxon>Rotaria</taxon>
    </lineage>
</organism>
<dbReference type="Pfam" id="PF23598">
    <property type="entry name" value="LRR_14"/>
    <property type="match status" value="1"/>
</dbReference>
<dbReference type="GO" id="GO:0005737">
    <property type="term" value="C:cytoplasm"/>
    <property type="evidence" value="ECO:0007669"/>
    <property type="project" value="TreeGrafter"/>
</dbReference>
<protein>
    <recommendedName>
        <fullName evidence="3">Disease resistance R13L4/SHOC-2-like LRR domain-containing protein</fullName>
    </recommendedName>
</protein>
<evidence type="ECO:0000256" key="1">
    <source>
        <dbReference type="ARBA" id="ARBA00022614"/>
    </source>
</evidence>